<feature type="transmembrane region" description="Helical" evidence="12">
    <location>
        <begin position="139"/>
        <end position="154"/>
    </location>
</feature>
<evidence type="ECO:0000256" key="5">
    <source>
        <dbReference type="ARBA" id="ARBA00022679"/>
    </source>
</evidence>
<comment type="pathway">
    <text evidence="2">Protein modification; protein glycosylation.</text>
</comment>
<keyword evidence="15" id="KW-1185">Reference proteome</keyword>
<dbReference type="AlphaFoldDB" id="A0A9P0GUM6"/>
<feature type="transmembrane region" description="Helical" evidence="12">
    <location>
        <begin position="301"/>
        <end position="321"/>
    </location>
</feature>
<dbReference type="EC" id="2.4.1.-" evidence="12"/>
<keyword evidence="8 12" id="KW-1133">Transmembrane helix</keyword>
<comment type="catalytic activity">
    <reaction evidence="11">
        <text>an alpha-D-Man-(1-&gt;2)-alpha-D-Man-(1-&gt;2)-alpha-D-Man-(1-&gt;3)-[alpha-D-Man-(1-&gt;2)-alpha-D-Man-(1-&gt;3)-alpha-D-Man-(1-&gt;6)]-beta-D-Man-(1-&gt;4)-beta-D-GlcNAc-(1-&gt;4)-alpha-D-GlcNAc-diphospho-di-trans,poly-cis-dolichol + a di-trans,poly-cis-dolichyl beta-D-mannosyl phosphate = an alpha-D-Man-(1-&gt;2)-alpha-D-Man-(1-&gt;2)-alpha-D-Man-(1-&gt;3)-[alpha-D-Man-(1-&gt;2)-alpha-D-Man-(1-&gt;3)-[alpha-D-Man-(1-&gt;6)]-alpha-D-Man-(1-&gt;6)]-beta-D-Man-(1-&gt;4)-beta-D-GlcNAc-(1-&gt;4)-alpha-D-GlcNAc-diphospho-di-trans,poly-cis-dolichol + a di-trans,poly-cis-dolichyl phosphate + H(+)</text>
        <dbReference type="Rhea" id="RHEA:29535"/>
        <dbReference type="Rhea" id="RHEA-COMP:19498"/>
        <dbReference type="Rhea" id="RHEA-COMP:19501"/>
        <dbReference type="Rhea" id="RHEA-COMP:19518"/>
        <dbReference type="Rhea" id="RHEA-COMP:19519"/>
        <dbReference type="ChEBI" id="CHEBI:15378"/>
        <dbReference type="ChEBI" id="CHEBI:57683"/>
        <dbReference type="ChEBI" id="CHEBI:58211"/>
        <dbReference type="ChEBI" id="CHEBI:132517"/>
        <dbReference type="ChEBI" id="CHEBI:132519"/>
        <dbReference type="EC" id="2.4.1.260"/>
    </reaction>
    <physiologicalReaction direction="left-to-right" evidence="11">
        <dbReference type="Rhea" id="RHEA:29536"/>
    </physiologicalReaction>
</comment>
<dbReference type="InterPro" id="IPR005599">
    <property type="entry name" value="GPI_mannosylTrfase"/>
</dbReference>
<evidence type="ECO:0000313" key="15">
    <source>
        <dbReference type="Proteomes" id="UP001153712"/>
    </source>
</evidence>
<feature type="transmembrane region" description="Helical" evidence="12">
    <location>
        <begin position="333"/>
        <end position="354"/>
    </location>
</feature>
<feature type="transmembrane region" description="Helical" evidence="12">
    <location>
        <begin position="279"/>
        <end position="295"/>
    </location>
</feature>
<evidence type="ECO:0000256" key="7">
    <source>
        <dbReference type="ARBA" id="ARBA00022824"/>
    </source>
</evidence>
<comment type="similarity">
    <text evidence="3 12">Belongs to the glycosyltransferase 22 family.</text>
</comment>
<evidence type="ECO:0000256" key="9">
    <source>
        <dbReference type="ARBA" id="ARBA00023136"/>
    </source>
</evidence>
<feature type="region of interest" description="Disordered" evidence="13">
    <location>
        <begin position="554"/>
        <end position="727"/>
    </location>
</feature>
<proteinExistence type="inferred from homology"/>
<comment type="subcellular location">
    <subcellularLocation>
        <location evidence="1 12">Endoplasmic reticulum membrane</location>
        <topology evidence="1 12">Multi-pass membrane protein</topology>
    </subcellularLocation>
</comment>
<feature type="region of interest" description="Disordered" evidence="13">
    <location>
        <begin position="491"/>
        <end position="533"/>
    </location>
</feature>
<evidence type="ECO:0000256" key="4">
    <source>
        <dbReference type="ARBA" id="ARBA00022676"/>
    </source>
</evidence>
<dbReference type="Pfam" id="PF03901">
    <property type="entry name" value="Glyco_transf_22"/>
    <property type="match status" value="1"/>
</dbReference>
<dbReference type="OrthoDB" id="19039at2759"/>
<evidence type="ECO:0000256" key="13">
    <source>
        <dbReference type="SAM" id="MobiDB-lite"/>
    </source>
</evidence>
<feature type="compositionally biased region" description="Basic and acidic residues" evidence="13">
    <location>
        <begin position="567"/>
        <end position="576"/>
    </location>
</feature>
<evidence type="ECO:0000256" key="11">
    <source>
        <dbReference type="ARBA" id="ARBA00048899"/>
    </source>
</evidence>
<reference evidence="14" key="1">
    <citation type="submission" date="2022-01" db="EMBL/GenBank/DDBJ databases">
        <authorList>
            <person name="King R."/>
        </authorList>
    </citation>
    <scope>NUCLEOTIDE SEQUENCE</scope>
</reference>
<feature type="transmembrane region" description="Helical" evidence="12">
    <location>
        <begin position="197"/>
        <end position="220"/>
    </location>
</feature>
<name>A0A9P0GUM6_PHYSR</name>
<organism evidence="14 15">
    <name type="scientific">Phyllotreta striolata</name>
    <name type="common">Striped flea beetle</name>
    <name type="synonym">Crioceris striolata</name>
    <dbReference type="NCBI Taxonomy" id="444603"/>
    <lineage>
        <taxon>Eukaryota</taxon>
        <taxon>Metazoa</taxon>
        <taxon>Ecdysozoa</taxon>
        <taxon>Arthropoda</taxon>
        <taxon>Hexapoda</taxon>
        <taxon>Insecta</taxon>
        <taxon>Pterygota</taxon>
        <taxon>Neoptera</taxon>
        <taxon>Endopterygota</taxon>
        <taxon>Coleoptera</taxon>
        <taxon>Polyphaga</taxon>
        <taxon>Cucujiformia</taxon>
        <taxon>Chrysomeloidea</taxon>
        <taxon>Chrysomelidae</taxon>
        <taxon>Galerucinae</taxon>
        <taxon>Alticini</taxon>
        <taxon>Phyllotreta</taxon>
    </lineage>
</organism>
<feature type="compositionally biased region" description="Basic and acidic residues" evidence="13">
    <location>
        <begin position="519"/>
        <end position="532"/>
    </location>
</feature>
<comment type="function">
    <text evidence="10">Mannosyltransferase that operates in the biosynthetic pathway of dolichol-linked oligosaccharides, the glycan precursors employed in protein asparagine (N)-glycosylation. The assembly of dolichol-linked oligosaccharides begins on the cytosolic side of the endoplasmic reticulum membrane and finishes in its lumen. The sequential addition of sugars to dolichol pyrophosphate produces dolichol-linked oligosaccharides containing fourteen sugars, including two GlcNAcs, nine mannoses and three glucoses. Once assembled, the oligosaccharide is transferred from the lipid to nascent proteins by oligosaccharyltransferases. In the lumen of the endoplasmic reticulum, adds the eighth mannose residue in an alpha-1,6 linkage onto Man(7)GlcNAc(2)-PP-dolichol to produce Man(8)GlcNAc(2)-PP-dolichol.</text>
</comment>
<protein>
    <recommendedName>
        <fullName evidence="12">Mannosyltransferase</fullName>
        <ecNumber evidence="12">2.4.1.-</ecNumber>
    </recommendedName>
</protein>
<sequence>MSQIMLIIASAHLVYCPFTKVEESFNLQAIHDILYHGFNLTQYDHLEFPGVVPRTFIGPLFISILAYPVVAAIQFLNINKFWAQYLVRTILATCVVCSFNVLGKTLEKQFGNRWLQWFTAITVTQSHFMYYLSRPLPNIMALPLVLLALDGWIRNSHKTFILYAGAAILIFRSELALFFGILLLYDLYEKRITVKRLLQIGIPGGLAFVILTAVVDSMFWRRPVWPEGEVFWYNAVLNKSSNWGTSPFLWYFYSAIPRGMAASIALLPIGFLWDKRTRILVTPCLLFVLLYSFLPHKELRFIIYVFPFLNVAAATACHRIWENKDKSPIYNLLSLGVMGHLALNVAFTVFLLSVSNANYPGGQAISRLHRLCKDEAGPVRVHIANLAAQTGVSRFTEINGNWTYSKLENLQPGDHDLYYHYTHLIVEGKSKFSGNLKPYSATHDIIDTVEAFHQISFDYLAVPPVKILTKPVLFVLKRRKDFEVYLTKSKPIDADDEGGNDEMNDEPLGNRLELSNESISKEDEMGIERDEGIVNESLVEDSIDVEIKLTVENEDDSKKVKKSKKSKVNENNEIPDKVIVMKKNSEESDTEAKGIEENAYKKEDDANKQKTPNGEFKSKKPLTKIDENSYKTDDTKQKLSNEEKPKKLPIKTEENSYKTEDTKQKLSNEEKPKKLPIKTEEISYKPEDTKQKLPNEENKPKKLQIKTEETADGKSGRADNKQNVKQNIRRIIQKYKRRKFEEKHPKENIKKLIEEERSNEEREEIAKIRRQILEIIDDNPKITNKRSIKSKLEETFDEEFPEKRSRGKFKAKIGGKIKGATDGELLEEEKKDFLRKFKMANEKLDNIMAMIDKIVDTIEITDDA</sequence>
<keyword evidence="5" id="KW-0808">Transferase</keyword>
<feature type="compositionally biased region" description="Acidic residues" evidence="13">
    <location>
        <begin position="494"/>
        <end position="505"/>
    </location>
</feature>
<dbReference type="GO" id="GO:0006487">
    <property type="term" value="P:protein N-linked glycosylation"/>
    <property type="evidence" value="ECO:0007669"/>
    <property type="project" value="TreeGrafter"/>
</dbReference>
<evidence type="ECO:0000256" key="1">
    <source>
        <dbReference type="ARBA" id="ARBA00004477"/>
    </source>
</evidence>
<evidence type="ECO:0000256" key="3">
    <source>
        <dbReference type="ARBA" id="ARBA00007063"/>
    </source>
</evidence>
<gene>
    <name evidence="14" type="ORF">PHYEVI_LOCUS3437</name>
</gene>
<accession>A0A9P0GUM6</accession>
<feature type="transmembrane region" description="Helical" evidence="12">
    <location>
        <begin position="160"/>
        <end position="185"/>
    </location>
</feature>
<feature type="transmembrane region" description="Helical" evidence="12">
    <location>
        <begin position="248"/>
        <end position="272"/>
    </location>
</feature>
<keyword evidence="6 12" id="KW-0812">Transmembrane</keyword>
<dbReference type="GO" id="GO:0005789">
    <property type="term" value="C:endoplasmic reticulum membrane"/>
    <property type="evidence" value="ECO:0007669"/>
    <property type="project" value="UniProtKB-SubCell"/>
</dbReference>
<dbReference type="PANTHER" id="PTHR22760">
    <property type="entry name" value="GLYCOSYLTRANSFERASE"/>
    <property type="match status" value="1"/>
</dbReference>
<keyword evidence="4 12" id="KW-0328">Glycosyltransferase</keyword>
<evidence type="ECO:0000256" key="6">
    <source>
        <dbReference type="ARBA" id="ARBA00022692"/>
    </source>
</evidence>
<keyword evidence="7 12" id="KW-0256">Endoplasmic reticulum</keyword>
<dbReference type="EMBL" id="OU900106">
    <property type="protein sequence ID" value="CAH1164474.1"/>
    <property type="molecule type" value="Genomic_DNA"/>
</dbReference>
<evidence type="ECO:0000256" key="10">
    <source>
        <dbReference type="ARBA" id="ARBA00044721"/>
    </source>
</evidence>
<feature type="compositionally biased region" description="Basic and acidic residues" evidence="13">
    <location>
        <begin position="623"/>
        <end position="722"/>
    </location>
</feature>
<feature type="transmembrane region" description="Helical" evidence="12">
    <location>
        <begin position="56"/>
        <end position="78"/>
    </location>
</feature>
<feature type="compositionally biased region" description="Basic and acidic residues" evidence="13">
    <location>
        <begin position="583"/>
        <end position="608"/>
    </location>
</feature>
<dbReference type="PANTHER" id="PTHR22760:SF1">
    <property type="entry name" value="DOL-P-MAN:MAN(7)GLCNAC(2)-PP-DOL ALPHA-1,6-MANNOSYLTRANSFERASE"/>
    <property type="match status" value="1"/>
</dbReference>
<keyword evidence="9 12" id="KW-0472">Membrane</keyword>
<dbReference type="GO" id="GO:0052917">
    <property type="term" value="F:dol-P-Man:Man(7)GlcNAc(2)-PP-Dol alpha-1,6-mannosyltransferase activity"/>
    <property type="evidence" value="ECO:0007669"/>
    <property type="project" value="UniProtKB-EC"/>
</dbReference>
<evidence type="ECO:0000313" key="14">
    <source>
        <dbReference type="EMBL" id="CAH1164474.1"/>
    </source>
</evidence>
<evidence type="ECO:0000256" key="2">
    <source>
        <dbReference type="ARBA" id="ARBA00004922"/>
    </source>
</evidence>
<dbReference type="Proteomes" id="UP001153712">
    <property type="component" value="Chromosome 13"/>
</dbReference>
<evidence type="ECO:0000256" key="12">
    <source>
        <dbReference type="RuleBase" id="RU363075"/>
    </source>
</evidence>
<evidence type="ECO:0000256" key="8">
    <source>
        <dbReference type="ARBA" id="ARBA00022989"/>
    </source>
</evidence>